<gene>
    <name evidence="1" type="ORF">N475_11500</name>
</gene>
<name>A0A166XMM8_9GAMM</name>
<reference evidence="1 2" key="1">
    <citation type="submission" date="2013-07" db="EMBL/GenBank/DDBJ databases">
        <title>Comparative Genomic and Metabolomic Analysis of Twelve Strains of Pseudoalteromonas luteoviolacea.</title>
        <authorList>
            <person name="Vynne N.G."/>
            <person name="Mansson M."/>
            <person name="Gram L."/>
        </authorList>
    </citation>
    <scope>NUCLEOTIDE SEQUENCE [LARGE SCALE GENOMIC DNA]</scope>
    <source>
        <strain evidence="1 2">DSM 6061</strain>
    </source>
</reference>
<evidence type="ECO:0008006" key="3">
    <source>
        <dbReference type="Google" id="ProtNLM"/>
    </source>
</evidence>
<keyword evidence="2" id="KW-1185">Reference proteome</keyword>
<dbReference type="Pfam" id="PF13759">
    <property type="entry name" value="2OG-FeII_Oxy_5"/>
    <property type="match status" value="1"/>
</dbReference>
<comment type="caution">
    <text evidence="1">The sequence shown here is derived from an EMBL/GenBank/DDBJ whole genome shotgun (WGS) entry which is preliminary data.</text>
</comment>
<dbReference type="Gene3D" id="2.60.120.620">
    <property type="entry name" value="q2cbj1_9rhob like domain"/>
    <property type="match status" value="1"/>
</dbReference>
<proteinExistence type="predicted"/>
<organism evidence="1 2">
    <name type="scientific">Pseudoalteromonas luteoviolacea DSM 6061</name>
    <dbReference type="NCBI Taxonomy" id="1365250"/>
    <lineage>
        <taxon>Bacteria</taxon>
        <taxon>Pseudomonadati</taxon>
        <taxon>Pseudomonadota</taxon>
        <taxon>Gammaproteobacteria</taxon>
        <taxon>Alteromonadales</taxon>
        <taxon>Pseudoalteromonadaceae</taxon>
        <taxon>Pseudoalteromonas</taxon>
    </lineage>
</organism>
<sequence length="239" mass="27711">MELRTEEINLWPTRIITVEADQDITKGLAKIIMNKEKEILKGQAIEVAGNSKGITAHWLEYNVLNWDYPECRELRRRVLKGFKEYCKSVGEDYRSPEFRISGISCWANILRNGEGLLIHHHDPAWISAHFQVQCNQNPDKPEGSGETVYYRPGFIDRSHGDRQAGSVSLWDEDWKINKDPKPGRLAFFPSYLRHEVRPYIGEIARISIALDVYVAKQKALINFAAERWWVPDMEELEKA</sequence>
<dbReference type="PATRIC" id="fig|1365250.3.peg.1527"/>
<protein>
    <recommendedName>
        <fullName evidence="3">Fe2OG dioxygenase domain-containing protein</fullName>
    </recommendedName>
</protein>
<dbReference type="InterPro" id="IPR012668">
    <property type="entry name" value="CHP02466"/>
</dbReference>
<dbReference type="EMBL" id="AUYB01000094">
    <property type="protein sequence ID" value="KZN40570.1"/>
    <property type="molecule type" value="Genomic_DNA"/>
</dbReference>
<accession>A0A166XMM8</accession>
<dbReference type="AlphaFoldDB" id="A0A166XMM8"/>
<evidence type="ECO:0000313" key="1">
    <source>
        <dbReference type="EMBL" id="KZN40570.1"/>
    </source>
</evidence>
<dbReference type="RefSeq" id="WP_063364972.1">
    <property type="nucleotide sequence ID" value="NZ_AQHB01000049.1"/>
</dbReference>
<dbReference type="Proteomes" id="UP000076643">
    <property type="component" value="Unassembled WGS sequence"/>
</dbReference>
<evidence type="ECO:0000313" key="2">
    <source>
        <dbReference type="Proteomes" id="UP000076643"/>
    </source>
</evidence>